<gene>
    <name evidence="1" type="ORF">CLOSTASPAR_04993</name>
</gene>
<dbReference type="EMBL" id="ACCJ01000413">
    <property type="protein sequence ID" value="EEG52933.1"/>
    <property type="molecule type" value="Genomic_DNA"/>
</dbReference>
<evidence type="ECO:0000313" key="1">
    <source>
        <dbReference type="EMBL" id="EEG52933.1"/>
    </source>
</evidence>
<organism evidence="1 2">
    <name type="scientific">[Clostridium] asparagiforme DSM 15981</name>
    <dbReference type="NCBI Taxonomy" id="518636"/>
    <lineage>
        <taxon>Bacteria</taxon>
        <taxon>Bacillati</taxon>
        <taxon>Bacillota</taxon>
        <taxon>Clostridia</taxon>
        <taxon>Lachnospirales</taxon>
        <taxon>Lachnospiraceae</taxon>
        <taxon>Enterocloster</taxon>
    </lineage>
</organism>
<proteinExistence type="predicted"/>
<evidence type="ECO:0008006" key="3">
    <source>
        <dbReference type="Google" id="ProtNLM"/>
    </source>
</evidence>
<sequence length="142" mass="16542">MCHFLHLNNIIQTYVREINRENSDLGNHLIMFPDGATATQSKNGNVWRRLQVQMINDDIAVFKSTDNGKTWPEVKTLLTNSVFSISGMQRAELFYDDVNGWPVIKWFIRDSLIYQLVLLPTGANFDRWDGTNWVNIWHINQS</sequence>
<keyword evidence="2" id="KW-1185">Reference proteome</keyword>
<dbReference type="AlphaFoldDB" id="C0D6U6"/>
<dbReference type="InterPro" id="IPR036278">
    <property type="entry name" value="Sialidase_sf"/>
</dbReference>
<protein>
    <recommendedName>
        <fullName evidence="3">BNR/Asp-box repeat protein</fullName>
    </recommendedName>
</protein>
<evidence type="ECO:0000313" key="2">
    <source>
        <dbReference type="Proteomes" id="UP000004756"/>
    </source>
</evidence>
<dbReference type="CDD" id="cd15482">
    <property type="entry name" value="Sialidase_non-viral"/>
    <property type="match status" value="1"/>
</dbReference>
<name>C0D6U6_9FIRM</name>
<comment type="caution">
    <text evidence="1">The sequence shown here is derived from an EMBL/GenBank/DDBJ whole genome shotgun (WGS) entry which is preliminary data.</text>
</comment>
<dbReference type="SUPFAM" id="SSF50939">
    <property type="entry name" value="Sialidases"/>
    <property type="match status" value="1"/>
</dbReference>
<reference evidence="1 2" key="1">
    <citation type="submission" date="2009-02" db="EMBL/GenBank/DDBJ databases">
        <title>Draft genome sequence of Clostridium asparagiforme (DSM 15981).</title>
        <authorList>
            <person name="Sudarsanam P."/>
            <person name="Ley R."/>
            <person name="Guruge J."/>
            <person name="Turnbaugh P.J."/>
            <person name="Mahowald M."/>
            <person name="Liep D."/>
            <person name="Gordon J."/>
        </authorList>
    </citation>
    <scope>NUCLEOTIDE SEQUENCE [LARGE SCALE GENOMIC DNA]</scope>
    <source>
        <strain evidence="1 2">DSM 15981</strain>
    </source>
</reference>
<dbReference type="HOGENOM" id="CLU_151172_0_0_9"/>
<dbReference type="Proteomes" id="UP000004756">
    <property type="component" value="Unassembled WGS sequence"/>
</dbReference>
<accession>C0D6U6</accession>